<organism evidence="1 2">
    <name type="scientific">Labilithrix luteola</name>
    <dbReference type="NCBI Taxonomy" id="1391654"/>
    <lineage>
        <taxon>Bacteria</taxon>
        <taxon>Pseudomonadati</taxon>
        <taxon>Myxococcota</taxon>
        <taxon>Polyangia</taxon>
        <taxon>Polyangiales</taxon>
        <taxon>Labilitrichaceae</taxon>
        <taxon>Labilithrix</taxon>
    </lineage>
</organism>
<evidence type="ECO:0000313" key="1">
    <source>
        <dbReference type="EMBL" id="AKU93389.1"/>
    </source>
</evidence>
<protein>
    <recommendedName>
        <fullName evidence="3">SHOCT domain-containing protein</fullName>
    </recommendedName>
</protein>
<evidence type="ECO:0000313" key="2">
    <source>
        <dbReference type="Proteomes" id="UP000064967"/>
    </source>
</evidence>
<dbReference type="EMBL" id="CP012333">
    <property type="protein sequence ID" value="AKU93389.1"/>
    <property type="molecule type" value="Genomic_DNA"/>
</dbReference>
<proteinExistence type="predicted"/>
<gene>
    <name evidence="1" type="ORF">AKJ09_00053</name>
</gene>
<evidence type="ECO:0008006" key="3">
    <source>
        <dbReference type="Google" id="ProtNLM"/>
    </source>
</evidence>
<name>A0A0K1PJV2_9BACT</name>
<dbReference type="KEGG" id="llu:AKJ09_00053"/>
<reference evidence="1 2" key="1">
    <citation type="submission" date="2015-08" db="EMBL/GenBank/DDBJ databases">
        <authorList>
            <person name="Babu N.S."/>
            <person name="Beckwith C.J."/>
            <person name="Beseler K.G."/>
            <person name="Brison A."/>
            <person name="Carone J.V."/>
            <person name="Caskin T.P."/>
            <person name="Diamond M."/>
            <person name="Durham M.E."/>
            <person name="Foxe J.M."/>
            <person name="Go M."/>
            <person name="Henderson B.A."/>
            <person name="Jones I.B."/>
            <person name="McGettigan J.A."/>
            <person name="Micheletti S.J."/>
            <person name="Nasrallah M.E."/>
            <person name="Ortiz D."/>
            <person name="Piller C.R."/>
            <person name="Privatt S.R."/>
            <person name="Schneider S.L."/>
            <person name="Sharp S."/>
            <person name="Smith T.C."/>
            <person name="Stanton J.D."/>
            <person name="Ullery H.E."/>
            <person name="Wilson R.J."/>
            <person name="Serrano M.G."/>
            <person name="Buck G."/>
            <person name="Lee V."/>
            <person name="Wang Y."/>
            <person name="Carvalho R."/>
            <person name="Voegtly L."/>
            <person name="Shi R."/>
            <person name="Duckworth R."/>
            <person name="Johnson A."/>
            <person name="Loviza R."/>
            <person name="Walstead R."/>
            <person name="Shah Z."/>
            <person name="Kiflezghi M."/>
            <person name="Wade K."/>
            <person name="Ball S.L."/>
            <person name="Bradley K.W."/>
            <person name="Asai D.J."/>
            <person name="Bowman C.A."/>
            <person name="Russell D.A."/>
            <person name="Pope W.H."/>
            <person name="Jacobs-Sera D."/>
            <person name="Hendrix R.W."/>
            <person name="Hatfull G.F."/>
        </authorList>
    </citation>
    <scope>NUCLEOTIDE SEQUENCE [LARGE SCALE GENOMIC DNA]</scope>
    <source>
        <strain evidence="1 2">DSM 27648</strain>
    </source>
</reference>
<dbReference type="AlphaFoldDB" id="A0A0K1PJV2"/>
<dbReference type="Proteomes" id="UP000064967">
    <property type="component" value="Chromosome"/>
</dbReference>
<accession>A0A0K1PJV2</accession>
<keyword evidence="2" id="KW-1185">Reference proteome</keyword>
<sequence length="47" mass="5105">MNTNGKTLDELRAMVARGLVTPEQFEARAARDATARELARRAFGGGQ</sequence>